<protein>
    <submittedName>
        <fullName evidence="1">Uncharacterized protein</fullName>
    </submittedName>
</protein>
<evidence type="ECO:0000313" key="2">
    <source>
        <dbReference type="Proteomes" id="UP001605036"/>
    </source>
</evidence>
<dbReference type="EMBL" id="JBHFFA010000008">
    <property type="protein sequence ID" value="KAL2607394.1"/>
    <property type="molecule type" value="Genomic_DNA"/>
</dbReference>
<accession>A0ABD1XF62</accession>
<keyword evidence="2" id="KW-1185">Reference proteome</keyword>
<gene>
    <name evidence="1" type="ORF">R1flu_025967</name>
</gene>
<evidence type="ECO:0000313" key="1">
    <source>
        <dbReference type="EMBL" id="KAL2607394.1"/>
    </source>
</evidence>
<proteinExistence type="predicted"/>
<name>A0ABD1XF62_9MARC</name>
<dbReference type="AlphaFoldDB" id="A0ABD1XF62"/>
<reference evidence="1 2" key="1">
    <citation type="submission" date="2024-09" db="EMBL/GenBank/DDBJ databases">
        <title>Chromosome-scale assembly of Riccia fluitans.</title>
        <authorList>
            <person name="Paukszto L."/>
            <person name="Sawicki J."/>
            <person name="Karawczyk K."/>
            <person name="Piernik-Szablinska J."/>
            <person name="Szczecinska M."/>
            <person name="Mazdziarz M."/>
        </authorList>
    </citation>
    <scope>NUCLEOTIDE SEQUENCE [LARGE SCALE GENOMIC DNA]</scope>
    <source>
        <strain evidence="1">Rf_01</strain>
        <tissue evidence="1">Aerial parts of the thallus</tissue>
    </source>
</reference>
<comment type="caution">
    <text evidence="1">The sequence shown here is derived from an EMBL/GenBank/DDBJ whole genome shotgun (WGS) entry which is preliminary data.</text>
</comment>
<sequence>MGLIGFKEGDTLLSLRHKLEGIRIFESALQFWDSRLGSPVHTKLEALIFVEDLEGKVVLFETKNSEESNLVLVGQRVKTEPPVIGTQLVERNVIYKEQNEGIVDVSIGSSQPSLTGDDRLEGKALFLLKRMSHAVETAWREQVKRLIIWQQKENKVDHEWCVRTWDKGECVVGVFEYLKCRCFLGRPDRGEEKAAVQNVFINYRNKHIGCEKHVANWRRPRNLPLNVGEKKTPKPEVNHRVEIDAACPIVEKVNGEELSQKKPFVVEGDVKREPCYSWIFKVRCVYCGSKFELVPSKRNLEHNLREHLSSEKHRENVEFQLCLTSHGPVRSGAKGQLKKFGRDLKRDKFPGMALPLHLLGSDSCEQFFSRVGGMRGYERNYDFGDLLDCASGFNRLAVLEYGEDVIKLSKAHVKHRPLWAKLHPLPPSHAKADLSDFARLTTDDQITEALKVGLQEAQTLLTQLNMSPHVGVRIKLDGGHHGPWRKKQEYLGRPPLQKDQITSVLR</sequence>
<organism evidence="1 2">
    <name type="scientific">Riccia fluitans</name>
    <dbReference type="NCBI Taxonomy" id="41844"/>
    <lineage>
        <taxon>Eukaryota</taxon>
        <taxon>Viridiplantae</taxon>
        <taxon>Streptophyta</taxon>
        <taxon>Embryophyta</taxon>
        <taxon>Marchantiophyta</taxon>
        <taxon>Marchantiopsida</taxon>
        <taxon>Marchantiidae</taxon>
        <taxon>Marchantiales</taxon>
        <taxon>Ricciaceae</taxon>
        <taxon>Riccia</taxon>
    </lineage>
</organism>
<dbReference type="Proteomes" id="UP001605036">
    <property type="component" value="Unassembled WGS sequence"/>
</dbReference>